<dbReference type="EMBL" id="JBBYHT010000007">
    <property type="protein sequence ID" value="MEL1248868.1"/>
    <property type="molecule type" value="Genomic_DNA"/>
</dbReference>
<evidence type="ECO:0008006" key="3">
    <source>
        <dbReference type="Google" id="ProtNLM"/>
    </source>
</evidence>
<organism evidence="1 2">
    <name type="scientific">Flavobacterium helocola</name>
    <dbReference type="NCBI Taxonomy" id="3139139"/>
    <lineage>
        <taxon>Bacteria</taxon>
        <taxon>Pseudomonadati</taxon>
        <taxon>Bacteroidota</taxon>
        <taxon>Flavobacteriia</taxon>
        <taxon>Flavobacteriales</taxon>
        <taxon>Flavobacteriaceae</taxon>
        <taxon>Flavobacterium</taxon>
    </lineage>
</organism>
<reference evidence="1 2" key="1">
    <citation type="submission" date="2024-04" db="EMBL/GenBank/DDBJ databases">
        <title>Flavobacterium sp. DGU41 16S ribosomal RNA gene Genome sequencing and assembly.</title>
        <authorList>
            <person name="Park S."/>
        </authorList>
    </citation>
    <scope>NUCLEOTIDE SEQUENCE [LARGE SCALE GENOMIC DNA]</scope>
    <source>
        <strain evidence="1 2">DGU41</strain>
    </source>
</reference>
<proteinExistence type="predicted"/>
<sequence length="162" mass="18940">MKKIIGILCFLLFHSCSSKKSIIEKSNDRLFLAKTIENYMLNCTDSNDLKVHTKAKYNLENSTITFYIGNSISDYYQKWNIPLRDIEIEVEVEVEVDNKNSKTLLRELKIKGIDNKSVIKYSENGIEETENSDYFVIYLYNWCDKNEQNNFIAALKRITALN</sequence>
<dbReference type="Proteomes" id="UP001393056">
    <property type="component" value="Unassembled WGS sequence"/>
</dbReference>
<evidence type="ECO:0000313" key="1">
    <source>
        <dbReference type="EMBL" id="MEL1248868.1"/>
    </source>
</evidence>
<protein>
    <recommendedName>
        <fullName evidence="3">Lipoprotein</fullName>
    </recommendedName>
</protein>
<evidence type="ECO:0000313" key="2">
    <source>
        <dbReference type="Proteomes" id="UP001393056"/>
    </source>
</evidence>
<accession>A0ABU9I8W6</accession>
<name>A0ABU9I8W6_9FLAO</name>
<dbReference type="RefSeq" id="WP_341683740.1">
    <property type="nucleotide sequence ID" value="NZ_JBBYHT010000007.1"/>
</dbReference>
<comment type="caution">
    <text evidence="1">The sequence shown here is derived from an EMBL/GenBank/DDBJ whole genome shotgun (WGS) entry which is preliminary data.</text>
</comment>
<gene>
    <name evidence="1" type="ORF">AAEO58_12515</name>
</gene>
<keyword evidence="2" id="KW-1185">Reference proteome</keyword>